<proteinExistence type="predicted"/>
<evidence type="ECO:0000313" key="3">
    <source>
        <dbReference type="EMBL" id="SCE94216.1"/>
    </source>
</evidence>
<keyword evidence="2" id="KW-1133">Transmembrane helix</keyword>
<keyword evidence="2" id="KW-0812">Transmembrane</keyword>
<feature type="region of interest" description="Disordered" evidence="1">
    <location>
        <begin position="61"/>
        <end position="172"/>
    </location>
</feature>
<accession>A0A1C4WD98</accession>
<evidence type="ECO:0000256" key="1">
    <source>
        <dbReference type="SAM" id="MobiDB-lite"/>
    </source>
</evidence>
<sequence length="172" mass="17423">MKGHRTDLVSFVFGLIFVGLSLWWLLAQILGLALPAVGWFLAGALVFIGVLGLVGAVRSARTPDRPAPAAAGGEAALAPTGPVGGPVSGPPTGSVSGPVSGPPGGDDERADWRDTAELHLGDPAREPGQQHGWDQRGEPDRPDDEGAQLRPTGELVVPPVTGPPGTPPGASS</sequence>
<feature type="compositionally biased region" description="Basic and acidic residues" evidence="1">
    <location>
        <begin position="106"/>
        <end position="125"/>
    </location>
</feature>
<dbReference type="STRING" id="121616.GA0070216_103263"/>
<feature type="compositionally biased region" description="Low complexity" evidence="1">
    <location>
        <begin position="67"/>
        <end position="81"/>
    </location>
</feature>
<dbReference type="AlphaFoldDB" id="A0A1C4WD98"/>
<dbReference type="Proteomes" id="UP000198797">
    <property type="component" value="Unassembled WGS sequence"/>
</dbReference>
<feature type="compositionally biased region" description="Low complexity" evidence="1">
    <location>
        <begin position="90"/>
        <end position="99"/>
    </location>
</feature>
<reference evidence="4" key="1">
    <citation type="submission" date="2016-06" db="EMBL/GenBank/DDBJ databases">
        <authorList>
            <person name="Varghese N."/>
            <person name="Submissions Spin"/>
        </authorList>
    </citation>
    <scope>NUCLEOTIDE SEQUENCE [LARGE SCALE GENOMIC DNA]</scope>
    <source>
        <strain evidence="4">DSM 44100</strain>
    </source>
</reference>
<name>A0A1C4WD98_9ACTN</name>
<keyword evidence="2" id="KW-0472">Membrane</keyword>
<gene>
    <name evidence="3" type="ORF">GA0070216_103263</name>
</gene>
<evidence type="ECO:0000313" key="4">
    <source>
        <dbReference type="Proteomes" id="UP000198797"/>
    </source>
</evidence>
<evidence type="ECO:0000256" key="2">
    <source>
        <dbReference type="SAM" id="Phobius"/>
    </source>
</evidence>
<feature type="transmembrane region" description="Helical" evidence="2">
    <location>
        <begin position="32"/>
        <end position="57"/>
    </location>
</feature>
<feature type="transmembrane region" description="Helical" evidence="2">
    <location>
        <begin position="7"/>
        <end position="26"/>
    </location>
</feature>
<feature type="compositionally biased region" description="Pro residues" evidence="1">
    <location>
        <begin position="160"/>
        <end position="172"/>
    </location>
</feature>
<dbReference type="EMBL" id="FMCU01000003">
    <property type="protein sequence ID" value="SCE94216.1"/>
    <property type="molecule type" value="Genomic_DNA"/>
</dbReference>
<organism evidence="3 4">
    <name type="scientific">Micromonospora matsumotoense</name>
    <dbReference type="NCBI Taxonomy" id="121616"/>
    <lineage>
        <taxon>Bacteria</taxon>
        <taxon>Bacillati</taxon>
        <taxon>Actinomycetota</taxon>
        <taxon>Actinomycetes</taxon>
        <taxon>Micromonosporales</taxon>
        <taxon>Micromonosporaceae</taxon>
        <taxon>Micromonospora</taxon>
    </lineage>
</organism>
<protein>
    <submittedName>
        <fullName evidence="3">Uncharacterized protein</fullName>
    </submittedName>
</protein>
<keyword evidence="4" id="KW-1185">Reference proteome</keyword>